<evidence type="ECO:0008006" key="3">
    <source>
        <dbReference type="Google" id="ProtNLM"/>
    </source>
</evidence>
<gene>
    <name evidence="1" type="ORF">AVEN_251966_1</name>
</gene>
<evidence type="ECO:0000313" key="2">
    <source>
        <dbReference type="Proteomes" id="UP000499080"/>
    </source>
</evidence>
<accession>A0A4Y2HMG1</accession>
<sequence>MSMQYLYYNLRRREQRSNESFDETLQRTSAKNEVDRLRKQKHYRQHIREYNAELAFATMGVEIKAPPETSCFHIHGQIYHMVSPLYSNERNKPGYGRLYIFESSAADRRMESNQACLHSVDVGDDERFIMKHKSICLINISRCIN</sequence>
<dbReference type="AlphaFoldDB" id="A0A4Y2HMG1"/>
<dbReference type="EMBL" id="BGPR01002033">
    <property type="protein sequence ID" value="GBM66545.1"/>
    <property type="molecule type" value="Genomic_DNA"/>
</dbReference>
<name>A0A4Y2HMG1_ARAVE</name>
<dbReference type="PANTHER" id="PTHR45786">
    <property type="entry name" value="DNA BINDING PROTEIN-LIKE"/>
    <property type="match status" value="1"/>
</dbReference>
<proteinExistence type="predicted"/>
<reference evidence="1 2" key="1">
    <citation type="journal article" date="2019" name="Sci. Rep.">
        <title>Orb-weaving spider Araneus ventricosus genome elucidates the spidroin gene catalogue.</title>
        <authorList>
            <person name="Kono N."/>
            <person name="Nakamura H."/>
            <person name="Ohtoshi R."/>
            <person name="Moran D.A.P."/>
            <person name="Shinohara A."/>
            <person name="Yoshida Y."/>
            <person name="Fujiwara M."/>
            <person name="Mori M."/>
            <person name="Tomita M."/>
            <person name="Arakawa K."/>
        </authorList>
    </citation>
    <scope>NUCLEOTIDE SEQUENCE [LARGE SCALE GENOMIC DNA]</scope>
</reference>
<dbReference type="Proteomes" id="UP000499080">
    <property type="component" value="Unassembled WGS sequence"/>
</dbReference>
<comment type="caution">
    <text evidence="1">The sequence shown here is derived from an EMBL/GenBank/DDBJ whole genome shotgun (WGS) entry which is preliminary data.</text>
</comment>
<organism evidence="1 2">
    <name type="scientific">Araneus ventricosus</name>
    <name type="common">Orbweaver spider</name>
    <name type="synonym">Epeira ventricosa</name>
    <dbReference type="NCBI Taxonomy" id="182803"/>
    <lineage>
        <taxon>Eukaryota</taxon>
        <taxon>Metazoa</taxon>
        <taxon>Ecdysozoa</taxon>
        <taxon>Arthropoda</taxon>
        <taxon>Chelicerata</taxon>
        <taxon>Arachnida</taxon>
        <taxon>Araneae</taxon>
        <taxon>Araneomorphae</taxon>
        <taxon>Entelegynae</taxon>
        <taxon>Araneoidea</taxon>
        <taxon>Araneidae</taxon>
        <taxon>Araneus</taxon>
    </lineage>
</organism>
<evidence type="ECO:0000313" key="1">
    <source>
        <dbReference type="EMBL" id="GBM66545.1"/>
    </source>
</evidence>
<dbReference type="OrthoDB" id="7698527at2759"/>
<dbReference type="PANTHER" id="PTHR45786:SF74">
    <property type="entry name" value="ATP-DEPENDENT DNA HELICASE"/>
    <property type="match status" value="1"/>
</dbReference>
<keyword evidence="2" id="KW-1185">Reference proteome</keyword>
<protein>
    <recommendedName>
        <fullName evidence="3">Helitron helicase-like domain-containing protein</fullName>
    </recommendedName>
</protein>